<dbReference type="HOGENOM" id="CLU_2969683_0_0_9"/>
<feature type="domain" description="Phosphatidic acid phosphatase type 2/haloperoxidase" evidence="2">
    <location>
        <begin position="7"/>
        <end position="50"/>
    </location>
</feature>
<evidence type="ECO:0000313" key="3">
    <source>
        <dbReference type="EMBL" id="ERI11879.1"/>
    </source>
</evidence>
<name>U1WTE3_ANEAE</name>
<gene>
    <name evidence="3" type="ORF">HMPREF0083_00027</name>
</gene>
<dbReference type="EMBL" id="AWSJ01000002">
    <property type="protein sequence ID" value="ERI11879.1"/>
    <property type="molecule type" value="Genomic_DNA"/>
</dbReference>
<sequence>MKLSWCVVVLTLTLIIAIGISRIYLGVHFPSDVVAGFAAGGAWVASCIVALHVIRYYKGERKAK</sequence>
<feature type="transmembrane region" description="Helical" evidence="1">
    <location>
        <begin position="7"/>
        <end position="27"/>
    </location>
</feature>
<feature type="transmembrane region" description="Helical" evidence="1">
    <location>
        <begin position="33"/>
        <end position="54"/>
    </location>
</feature>
<dbReference type="Pfam" id="PF01569">
    <property type="entry name" value="PAP2"/>
    <property type="match status" value="1"/>
</dbReference>
<dbReference type="Proteomes" id="UP000016511">
    <property type="component" value="Unassembled WGS sequence"/>
</dbReference>
<dbReference type="STRING" id="649747.HMPREF0083_00027"/>
<keyword evidence="1" id="KW-0472">Membrane</keyword>
<organism evidence="3 4">
    <name type="scientific">Aneurinibacillus aneurinilyticus ATCC 12856</name>
    <dbReference type="NCBI Taxonomy" id="649747"/>
    <lineage>
        <taxon>Bacteria</taxon>
        <taxon>Bacillati</taxon>
        <taxon>Bacillota</taxon>
        <taxon>Bacilli</taxon>
        <taxon>Bacillales</taxon>
        <taxon>Paenibacillaceae</taxon>
        <taxon>Aneurinibacillus group</taxon>
        <taxon>Aneurinibacillus</taxon>
    </lineage>
</organism>
<dbReference type="RefSeq" id="WP_021618832.1">
    <property type="nucleotide sequence ID" value="NZ_KE952647.1"/>
</dbReference>
<keyword evidence="1" id="KW-0812">Transmembrane</keyword>
<dbReference type="eggNOG" id="COG0671">
    <property type="taxonomic scope" value="Bacteria"/>
</dbReference>
<keyword evidence="4" id="KW-1185">Reference proteome</keyword>
<protein>
    <recommendedName>
        <fullName evidence="2">Phosphatidic acid phosphatase type 2/haloperoxidase domain-containing protein</fullName>
    </recommendedName>
</protein>
<reference evidence="3 4" key="1">
    <citation type="submission" date="2013-08" db="EMBL/GenBank/DDBJ databases">
        <authorList>
            <person name="Weinstock G."/>
            <person name="Sodergren E."/>
            <person name="Wylie T."/>
            <person name="Fulton L."/>
            <person name="Fulton R."/>
            <person name="Fronick C."/>
            <person name="O'Laughlin M."/>
            <person name="Godfrey J."/>
            <person name="Miner T."/>
            <person name="Herter B."/>
            <person name="Appelbaum E."/>
            <person name="Cordes M."/>
            <person name="Lek S."/>
            <person name="Wollam A."/>
            <person name="Pepin K.H."/>
            <person name="Palsikar V.B."/>
            <person name="Mitreva M."/>
            <person name="Wilson R.K."/>
        </authorList>
    </citation>
    <scope>NUCLEOTIDE SEQUENCE [LARGE SCALE GENOMIC DNA]</scope>
    <source>
        <strain evidence="3 4">ATCC 12856</strain>
    </source>
</reference>
<dbReference type="AlphaFoldDB" id="U1WTE3"/>
<comment type="caution">
    <text evidence="3">The sequence shown here is derived from an EMBL/GenBank/DDBJ whole genome shotgun (WGS) entry which is preliminary data.</text>
</comment>
<dbReference type="InterPro" id="IPR000326">
    <property type="entry name" value="PAP2/HPO"/>
</dbReference>
<evidence type="ECO:0000313" key="4">
    <source>
        <dbReference type="Proteomes" id="UP000016511"/>
    </source>
</evidence>
<dbReference type="GeneID" id="92842006"/>
<proteinExistence type="predicted"/>
<dbReference type="Gene3D" id="1.20.144.10">
    <property type="entry name" value="Phosphatidic acid phosphatase type 2/haloperoxidase"/>
    <property type="match status" value="1"/>
</dbReference>
<dbReference type="SUPFAM" id="SSF48317">
    <property type="entry name" value="Acid phosphatase/Vanadium-dependent haloperoxidase"/>
    <property type="match status" value="1"/>
</dbReference>
<keyword evidence="1" id="KW-1133">Transmembrane helix</keyword>
<evidence type="ECO:0000259" key="2">
    <source>
        <dbReference type="Pfam" id="PF01569"/>
    </source>
</evidence>
<evidence type="ECO:0000256" key="1">
    <source>
        <dbReference type="SAM" id="Phobius"/>
    </source>
</evidence>
<dbReference type="InterPro" id="IPR036938">
    <property type="entry name" value="PAP2/HPO_sf"/>
</dbReference>
<accession>U1WTE3</accession>